<evidence type="ECO:0000313" key="2">
    <source>
        <dbReference type="Proteomes" id="UP000186156"/>
    </source>
</evidence>
<dbReference type="EMBL" id="FTOO01000018">
    <property type="protein sequence ID" value="SIT14384.1"/>
    <property type="molecule type" value="Genomic_DNA"/>
</dbReference>
<dbReference type="AlphaFoldDB" id="A0A1N7PUU3"/>
<dbReference type="RefSeq" id="WP_076349279.1">
    <property type="nucleotide sequence ID" value="NZ_FTOO01000018.1"/>
</dbReference>
<sequence>MAKEMHPITKLNLEMLKNSKDPLDVLRQWHILMNAVFDTLLDLTAEDDRYPVTEYLGGIEEVNARVEEFLWEEAAPRLAHYNPASNRVEFDHLPENLKLKPMKGGFAIQNVPVWMLGHGAKKKFHPAYHRDRPYVRKRQLWFWLIHKLKMDYLTYVRYWENSLIPKEPPQYARMLVRFETPPEHWMIKDLDKYIPSIHVVINSLRDNALVRSDRPRYFSYAVEWLESMDERVQEPLCSFYVWTSANSFPTWAEPEVIEQTEFRIPLVPPKVTSEDDCPVCGRKLVIKLDNEICTKWICNHCLYERRRRK</sequence>
<evidence type="ECO:0000313" key="1">
    <source>
        <dbReference type="EMBL" id="SIT14384.1"/>
    </source>
</evidence>
<accession>A0A1N7PUU3</accession>
<organism evidence="1 2">
    <name type="scientific">Alicyclobacillus vulcanalis</name>
    <dbReference type="NCBI Taxonomy" id="252246"/>
    <lineage>
        <taxon>Bacteria</taxon>
        <taxon>Bacillati</taxon>
        <taxon>Bacillota</taxon>
        <taxon>Bacilli</taxon>
        <taxon>Bacillales</taxon>
        <taxon>Alicyclobacillaceae</taxon>
        <taxon>Alicyclobacillus</taxon>
    </lineage>
</organism>
<dbReference type="Proteomes" id="UP000186156">
    <property type="component" value="Unassembled WGS sequence"/>
</dbReference>
<keyword evidence="2" id="KW-1185">Reference proteome</keyword>
<gene>
    <name evidence="1" type="ORF">SAMN05421799_1185</name>
</gene>
<dbReference type="OrthoDB" id="2371161at2"/>
<reference evidence="2" key="1">
    <citation type="submission" date="2017-01" db="EMBL/GenBank/DDBJ databases">
        <authorList>
            <person name="Varghese N."/>
            <person name="Submissions S."/>
        </authorList>
    </citation>
    <scope>NUCLEOTIDE SEQUENCE [LARGE SCALE GENOMIC DNA]</scope>
    <source>
        <strain evidence="2">DSM 16176</strain>
    </source>
</reference>
<name>A0A1N7PUU3_9BACL</name>
<proteinExistence type="predicted"/>
<protein>
    <submittedName>
        <fullName evidence="1">Uncharacterized protein</fullName>
    </submittedName>
</protein>